<name>A0ABZ2M6L7_9BACT</name>
<dbReference type="GO" id="GO:0016829">
    <property type="term" value="F:lyase activity"/>
    <property type="evidence" value="ECO:0007669"/>
    <property type="project" value="UniProtKB-KW"/>
</dbReference>
<dbReference type="NCBIfam" id="TIGR01855">
    <property type="entry name" value="IMP_synth_hisH"/>
    <property type="match status" value="1"/>
</dbReference>
<dbReference type="EC" id="4.3.2.10" evidence="11"/>
<evidence type="ECO:0000259" key="10">
    <source>
        <dbReference type="Pfam" id="PF00117"/>
    </source>
</evidence>
<evidence type="ECO:0000256" key="9">
    <source>
        <dbReference type="ARBA" id="ARBA00049534"/>
    </source>
</evidence>
<keyword evidence="4" id="KW-0378">Hydrolase</keyword>
<evidence type="ECO:0000313" key="12">
    <source>
        <dbReference type="Proteomes" id="UP001370348"/>
    </source>
</evidence>
<keyword evidence="5" id="KW-0315">Glutamine amidotransferase</keyword>
<dbReference type="RefSeq" id="WP_394827533.1">
    <property type="nucleotide sequence ID" value="NZ_CP089984.1"/>
</dbReference>
<dbReference type="PANTHER" id="PTHR42701">
    <property type="entry name" value="IMIDAZOLE GLYCEROL PHOSPHATE SYNTHASE SUBUNIT HISH"/>
    <property type="match status" value="1"/>
</dbReference>
<comment type="catalytic activity">
    <reaction evidence="8">
        <text>5-[(5-phospho-1-deoxy-D-ribulos-1-ylimino)methylamino]-1-(5-phospho-beta-D-ribosyl)imidazole-4-carboxamide + L-glutamine = D-erythro-1-(imidazol-4-yl)glycerol 3-phosphate + 5-amino-1-(5-phospho-beta-D-ribosyl)imidazole-4-carboxamide + L-glutamate + H(+)</text>
        <dbReference type="Rhea" id="RHEA:24793"/>
        <dbReference type="ChEBI" id="CHEBI:15378"/>
        <dbReference type="ChEBI" id="CHEBI:29985"/>
        <dbReference type="ChEBI" id="CHEBI:58278"/>
        <dbReference type="ChEBI" id="CHEBI:58359"/>
        <dbReference type="ChEBI" id="CHEBI:58475"/>
        <dbReference type="ChEBI" id="CHEBI:58525"/>
        <dbReference type="EC" id="4.3.2.10"/>
    </reaction>
</comment>
<keyword evidence="6" id="KW-0368">Histidine biosynthesis</keyword>
<evidence type="ECO:0000256" key="5">
    <source>
        <dbReference type="ARBA" id="ARBA00022962"/>
    </source>
</evidence>
<evidence type="ECO:0000256" key="8">
    <source>
        <dbReference type="ARBA" id="ARBA00047838"/>
    </source>
</evidence>
<proteinExistence type="predicted"/>
<evidence type="ECO:0000256" key="3">
    <source>
        <dbReference type="ARBA" id="ARBA00022605"/>
    </source>
</evidence>
<evidence type="ECO:0000256" key="4">
    <source>
        <dbReference type="ARBA" id="ARBA00022801"/>
    </source>
</evidence>
<dbReference type="PANTHER" id="PTHR42701:SF1">
    <property type="entry name" value="IMIDAZOLE GLYCEROL PHOSPHATE SYNTHASE SUBUNIT HISH"/>
    <property type="match status" value="1"/>
</dbReference>
<organism evidence="11 12">
    <name type="scientific">Pendulispora albinea</name>
    <dbReference type="NCBI Taxonomy" id="2741071"/>
    <lineage>
        <taxon>Bacteria</taxon>
        <taxon>Pseudomonadati</taxon>
        <taxon>Myxococcota</taxon>
        <taxon>Myxococcia</taxon>
        <taxon>Myxococcales</taxon>
        <taxon>Sorangiineae</taxon>
        <taxon>Pendulisporaceae</taxon>
        <taxon>Pendulispora</taxon>
    </lineage>
</organism>
<dbReference type="Proteomes" id="UP001370348">
    <property type="component" value="Chromosome"/>
</dbReference>
<dbReference type="SUPFAM" id="SSF52317">
    <property type="entry name" value="Class I glutamine amidotransferase-like"/>
    <property type="match status" value="1"/>
</dbReference>
<dbReference type="InterPro" id="IPR010139">
    <property type="entry name" value="Imidazole-glycPsynth_HisH"/>
</dbReference>
<reference evidence="11 12" key="1">
    <citation type="submission" date="2021-12" db="EMBL/GenBank/DDBJ databases">
        <title>Discovery of the Pendulisporaceae a myxobacterial family with distinct sporulation behavior and unique specialized metabolism.</title>
        <authorList>
            <person name="Garcia R."/>
            <person name="Popoff A."/>
            <person name="Bader C.D."/>
            <person name="Loehr J."/>
            <person name="Walesch S."/>
            <person name="Walt C."/>
            <person name="Boldt J."/>
            <person name="Bunk B."/>
            <person name="Haeckl F.J.F.P.J."/>
            <person name="Gunesch A.P."/>
            <person name="Birkelbach J."/>
            <person name="Nuebel U."/>
            <person name="Pietschmann T."/>
            <person name="Bach T."/>
            <person name="Mueller R."/>
        </authorList>
    </citation>
    <scope>NUCLEOTIDE SEQUENCE [LARGE SCALE GENOMIC DNA]</scope>
    <source>
        <strain evidence="11 12">MSr11954</strain>
    </source>
</reference>
<evidence type="ECO:0000256" key="7">
    <source>
        <dbReference type="ARBA" id="ARBA00023239"/>
    </source>
</evidence>
<keyword evidence="7 11" id="KW-0456">Lyase</keyword>
<protein>
    <submittedName>
        <fullName evidence="11">Imidazole glycerol phosphate synthase subunit HisH</fullName>
        <ecNumber evidence="11">4.3.2.10</ecNumber>
    </submittedName>
</protein>
<comment type="subunit">
    <text evidence="2">Heterodimer of HisH and HisF.</text>
</comment>
<dbReference type="PROSITE" id="PS51273">
    <property type="entry name" value="GATASE_TYPE_1"/>
    <property type="match status" value="1"/>
</dbReference>
<comment type="pathway">
    <text evidence="1">Amino-acid biosynthesis; L-histidine biosynthesis; L-histidine from 5-phospho-alpha-D-ribose 1-diphosphate: step 5/9.</text>
</comment>
<dbReference type="EMBL" id="CP089984">
    <property type="protein sequence ID" value="WXB17891.1"/>
    <property type="molecule type" value="Genomic_DNA"/>
</dbReference>
<dbReference type="InterPro" id="IPR017926">
    <property type="entry name" value="GATASE"/>
</dbReference>
<comment type="catalytic activity">
    <reaction evidence="9">
        <text>L-glutamine + H2O = L-glutamate + NH4(+)</text>
        <dbReference type="Rhea" id="RHEA:15889"/>
        <dbReference type="ChEBI" id="CHEBI:15377"/>
        <dbReference type="ChEBI" id="CHEBI:28938"/>
        <dbReference type="ChEBI" id="CHEBI:29985"/>
        <dbReference type="ChEBI" id="CHEBI:58359"/>
        <dbReference type="EC" id="3.5.1.2"/>
    </reaction>
</comment>
<evidence type="ECO:0000256" key="2">
    <source>
        <dbReference type="ARBA" id="ARBA00011152"/>
    </source>
</evidence>
<feature type="domain" description="Glutamine amidotransferase" evidence="10">
    <location>
        <begin position="6"/>
        <end position="186"/>
    </location>
</feature>
<keyword evidence="3" id="KW-0028">Amino-acid biosynthesis</keyword>
<gene>
    <name evidence="11" type="primary">hisH</name>
    <name evidence="11" type="ORF">LZC94_11575</name>
</gene>
<sequence>MRVTLLDLGIGNLHSLGKALIRVIAGASVTVETDIARAIDTELLVLPGVGAFPAAAARLAAQKGTLRDAVAAGLPCLGICVGMQVMFDASDEGPGEGLSFFSGRVTRLTTPRSPHMGWSPIAPAAKAPAWVAHGARGVYYAHSFACRPDDPNVVLATTELDGDAFAAIVKKDRVAGLQFHPEKSSADGMALLGSLARELVAPGSSPS</sequence>
<dbReference type="PIRSF" id="PIRSF000495">
    <property type="entry name" value="Amidotransf_hisH"/>
    <property type="match status" value="1"/>
</dbReference>
<dbReference type="Pfam" id="PF00117">
    <property type="entry name" value="GATase"/>
    <property type="match status" value="1"/>
</dbReference>
<evidence type="ECO:0000256" key="6">
    <source>
        <dbReference type="ARBA" id="ARBA00023102"/>
    </source>
</evidence>
<dbReference type="Gene3D" id="3.40.50.880">
    <property type="match status" value="1"/>
</dbReference>
<keyword evidence="12" id="KW-1185">Reference proteome</keyword>
<accession>A0ABZ2M6L7</accession>
<evidence type="ECO:0000313" key="11">
    <source>
        <dbReference type="EMBL" id="WXB17891.1"/>
    </source>
</evidence>
<dbReference type="InterPro" id="IPR029062">
    <property type="entry name" value="Class_I_gatase-like"/>
</dbReference>
<evidence type="ECO:0000256" key="1">
    <source>
        <dbReference type="ARBA" id="ARBA00005091"/>
    </source>
</evidence>